<name>A0AAN4QF65_PSESF</name>
<protein>
    <submittedName>
        <fullName evidence="1">Uncharacterized protein</fullName>
    </submittedName>
</protein>
<organism evidence="1 2">
    <name type="scientific">Pseudomonas syringae pv. actinidiae</name>
    <dbReference type="NCBI Taxonomy" id="103796"/>
    <lineage>
        <taxon>Bacteria</taxon>
        <taxon>Pseudomonadati</taxon>
        <taxon>Pseudomonadota</taxon>
        <taxon>Gammaproteobacteria</taxon>
        <taxon>Pseudomonadales</taxon>
        <taxon>Pseudomonadaceae</taxon>
        <taxon>Pseudomonas</taxon>
        <taxon>Pseudomonas syringae</taxon>
    </lineage>
</organism>
<reference evidence="1 2" key="1">
    <citation type="submission" date="2018-04" db="EMBL/GenBank/DDBJ databases">
        <title>Draft genome sequence of Pseudomonas syringae pv. actinidiae biovar 3 strains isolated from kiwifruit in Kagawa prefecture.</title>
        <authorList>
            <person name="Tabuchi M."/>
            <person name="Saito M."/>
            <person name="Fujiwara S."/>
            <person name="Sasa N."/>
            <person name="Akimitsu K."/>
            <person name="Gomi K."/>
            <person name="Konishi-Sugita S."/>
            <person name="Hamano K."/>
            <person name="Kataoka I."/>
        </authorList>
    </citation>
    <scope>NUCLEOTIDE SEQUENCE [LARGE SCALE GENOMIC DNA]</scope>
    <source>
        <strain evidence="1 2">MAFF212211</strain>
    </source>
</reference>
<proteinExistence type="predicted"/>
<sequence>MNDRHVCACFGMHGFRTAQLSSSRVKHRAIQHVDQRKPFLRRNENGI</sequence>
<gene>
    <name evidence="1" type="ORF">KPSA3_07242</name>
</gene>
<dbReference type="EMBL" id="BGKA01000282">
    <property type="protein sequence ID" value="GBH21200.1"/>
    <property type="molecule type" value="Genomic_DNA"/>
</dbReference>
<evidence type="ECO:0000313" key="1">
    <source>
        <dbReference type="EMBL" id="GBH21200.1"/>
    </source>
</evidence>
<dbReference type="Proteomes" id="UP000248291">
    <property type="component" value="Unassembled WGS sequence"/>
</dbReference>
<comment type="caution">
    <text evidence="1">The sequence shown here is derived from an EMBL/GenBank/DDBJ whole genome shotgun (WGS) entry which is preliminary data.</text>
</comment>
<dbReference type="AlphaFoldDB" id="A0AAN4QF65"/>
<evidence type="ECO:0000313" key="2">
    <source>
        <dbReference type="Proteomes" id="UP000248291"/>
    </source>
</evidence>
<accession>A0AAN4QF65</accession>